<dbReference type="GO" id="GO:0009451">
    <property type="term" value="P:RNA modification"/>
    <property type="evidence" value="ECO:0007669"/>
    <property type="project" value="InterPro"/>
</dbReference>
<organism evidence="3 4">
    <name type="scientific">Spirodela intermedia</name>
    <name type="common">Intermediate duckweed</name>
    <dbReference type="NCBI Taxonomy" id="51605"/>
    <lineage>
        <taxon>Eukaryota</taxon>
        <taxon>Viridiplantae</taxon>
        <taxon>Streptophyta</taxon>
        <taxon>Embryophyta</taxon>
        <taxon>Tracheophyta</taxon>
        <taxon>Spermatophyta</taxon>
        <taxon>Magnoliopsida</taxon>
        <taxon>Liliopsida</taxon>
        <taxon>Araceae</taxon>
        <taxon>Lemnoideae</taxon>
        <taxon>Spirodela</taxon>
    </lineage>
</organism>
<dbReference type="EMBL" id="LR746270">
    <property type="protein sequence ID" value="CAA7399012.1"/>
    <property type="molecule type" value="Genomic_DNA"/>
</dbReference>
<gene>
    <name evidence="3" type="ORF">SI8410_07009682</name>
</gene>
<evidence type="ECO:0000313" key="4">
    <source>
        <dbReference type="Proteomes" id="UP000663760"/>
    </source>
</evidence>
<dbReference type="Proteomes" id="UP000663760">
    <property type="component" value="Chromosome 7"/>
</dbReference>
<accession>A0A7I8KNE8</accession>
<evidence type="ECO:0000256" key="1">
    <source>
        <dbReference type="ARBA" id="ARBA00022737"/>
    </source>
</evidence>
<evidence type="ECO:0000313" key="3">
    <source>
        <dbReference type="EMBL" id="CAA7399012.1"/>
    </source>
</evidence>
<dbReference type="PANTHER" id="PTHR47926">
    <property type="entry name" value="PENTATRICOPEPTIDE REPEAT-CONTAINING PROTEIN"/>
    <property type="match status" value="1"/>
</dbReference>
<dbReference type="PANTHER" id="PTHR47926:SF511">
    <property type="entry name" value="PENTATRICOPEPTIDE REPEAT-CONTAINING PROTEIN"/>
    <property type="match status" value="1"/>
</dbReference>
<reference evidence="3" key="1">
    <citation type="submission" date="2020-02" db="EMBL/GenBank/DDBJ databases">
        <authorList>
            <person name="Scholz U."/>
            <person name="Mascher M."/>
            <person name="Fiebig A."/>
        </authorList>
    </citation>
    <scope>NUCLEOTIDE SEQUENCE</scope>
</reference>
<feature type="repeat" description="PPR" evidence="2">
    <location>
        <begin position="309"/>
        <end position="343"/>
    </location>
</feature>
<protein>
    <submittedName>
        <fullName evidence="3">Uncharacterized protein</fullName>
    </submittedName>
</protein>
<dbReference type="Pfam" id="PF20431">
    <property type="entry name" value="E_motif"/>
    <property type="match status" value="1"/>
</dbReference>
<proteinExistence type="predicted"/>
<sequence>MPHRNIISWNTVISGLAGRCSGGGGGAAPCFSILRKMMMEMARPDHVTFLGVLRYCAQWDRASHGEQVHCLIVKLGYSSQKLLSSAMVDMYAKLGLTGHARSLFDEMPIRDLVSWNVMISCYALNRLCGEAFQIFQLMRSEGLRGDLYTFSGLLNASSSSGCLELGEQVHGLVAKTSPSSDAVLRGAVVDMYAKCGDMAAALKSLHSADDESLVAWNSIIAGSGGATGVKFLRLMLRRAVDPDEVTLSSLLSSSGGSARASEVLQLHSQMVKRRLEFFLSTGNALIGAYAKCGRIDDAFLAFSLIPISDLISWTTIISACALHGRGREALQIFEKMLMTGVRPDWLVFLEVLSACSHSGLVEEGLCFFVSMVKEHQIELRSEHYTCLVDLLGRAGLLHDAGRLLSSVLSADNAASHLGAFLGACRQHGNSRLAERAAGLLLRLRSDDPVDYLAMGSIYAARGCWDGAETARKMMSICGKKSPGRSWVE</sequence>
<evidence type="ECO:0000256" key="2">
    <source>
        <dbReference type="PROSITE-ProRule" id="PRU00708"/>
    </source>
</evidence>
<keyword evidence="4" id="KW-1185">Reference proteome</keyword>
<feature type="repeat" description="PPR" evidence="2">
    <location>
        <begin position="111"/>
        <end position="145"/>
    </location>
</feature>
<dbReference type="Pfam" id="PF01535">
    <property type="entry name" value="PPR"/>
    <property type="match status" value="4"/>
</dbReference>
<dbReference type="InterPro" id="IPR046848">
    <property type="entry name" value="E_motif"/>
</dbReference>
<dbReference type="InterPro" id="IPR002885">
    <property type="entry name" value="PPR_rpt"/>
</dbReference>
<dbReference type="Gene3D" id="1.25.40.10">
    <property type="entry name" value="Tetratricopeptide repeat domain"/>
    <property type="match status" value="3"/>
</dbReference>
<dbReference type="PROSITE" id="PS51375">
    <property type="entry name" value="PPR"/>
    <property type="match status" value="2"/>
</dbReference>
<dbReference type="OrthoDB" id="1929236at2759"/>
<dbReference type="InterPro" id="IPR046960">
    <property type="entry name" value="PPR_At4g14850-like_plant"/>
</dbReference>
<keyword evidence="1" id="KW-0677">Repeat</keyword>
<dbReference type="NCBIfam" id="TIGR00756">
    <property type="entry name" value="PPR"/>
    <property type="match status" value="2"/>
</dbReference>
<name>A0A7I8KNE8_SPIIN</name>
<dbReference type="Pfam" id="PF13041">
    <property type="entry name" value="PPR_2"/>
    <property type="match status" value="1"/>
</dbReference>
<dbReference type="FunFam" id="1.25.40.10:FF:000090">
    <property type="entry name" value="Pentatricopeptide repeat-containing protein, chloroplastic"/>
    <property type="match status" value="1"/>
</dbReference>
<dbReference type="FunFam" id="1.25.40.10:FF:000073">
    <property type="entry name" value="Pentatricopeptide repeat-containing protein chloroplastic"/>
    <property type="match status" value="1"/>
</dbReference>
<dbReference type="GO" id="GO:0003729">
    <property type="term" value="F:mRNA binding"/>
    <property type="evidence" value="ECO:0007669"/>
    <property type="project" value="UniProtKB-ARBA"/>
</dbReference>
<dbReference type="InterPro" id="IPR011990">
    <property type="entry name" value="TPR-like_helical_dom_sf"/>
</dbReference>
<dbReference type="AlphaFoldDB" id="A0A7I8KNE8"/>